<gene>
    <name evidence="2" type="primary">ORF102860</name>
    <name evidence="3" type="synonym">ORF102863</name>
</gene>
<dbReference type="PANTHER" id="PTHR28457:SF3">
    <property type="entry name" value="CILIARY-ASSOCIATED CALCIUM-BINDING COILED-COIL PROTEIN 1"/>
    <property type="match status" value="1"/>
</dbReference>
<feature type="region of interest" description="Disordered" evidence="1">
    <location>
        <begin position="1"/>
        <end position="22"/>
    </location>
</feature>
<dbReference type="Pfam" id="PF14769">
    <property type="entry name" value="CLAMP"/>
    <property type="match status" value="1"/>
</dbReference>
<dbReference type="EMBL" id="HACG01030198">
    <property type="protein sequence ID" value="CEK77063.1"/>
    <property type="molecule type" value="Transcribed_RNA"/>
</dbReference>
<evidence type="ECO:0000313" key="3">
    <source>
        <dbReference type="EMBL" id="CEK77063.1"/>
    </source>
</evidence>
<proteinExistence type="predicted"/>
<dbReference type="AlphaFoldDB" id="A0A0B7A8S5"/>
<name>A0A0B7A8S5_9EUPU</name>
<organism evidence="2">
    <name type="scientific">Arion vulgaris</name>
    <dbReference type="NCBI Taxonomy" id="1028688"/>
    <lineage>
        <taxon>Eukaryota</taxon>
        <taxon>Metazoa</taxon>
        <taxon>Spiralia</taxon>
        <taxon>Lophotrochozoa</taxon>
        <taxon>Mollusca</taxon>
        <taxon>Gastropoda</taxon>
        <taxon>Heterobranchia</taxon>
        <taxon>Euthyneura</taxon>
        <taxon>Panpulmonata</taxon>
        <taxon>Eupulmonata</taxon>
        <taxon>Stylommatophora</taxon>
        <taxon>Helicina</taxon>
        <taxon>Arionoidea</taxon>
        <taxon>Arionidae</taxon>
        <taxon>Arion</taxon>
    </lineage>
</organism>
<protein>
    <submittedName>
        <fullName evidence="2">Uncharacterized protein</fullName>
    </submittedName>
</protein>
<dbReference type="InterPro" id="IPR032727">
    <property type="entry name" value="CLAMP"/>
</dbReference>
<reference evidence="2" key="1">
    <citation type="submission" date="2014-12" db="EMBL/GenBank/DDBJ databases">
        <title>Insight into the proteome of Arion vulgaris.</title>
        <authorList>
            <person name="Aradska J."/>
            <person name="Bulat T."/>
            <person name="Smidak R."/>
            <person name="Sarate P."/>
            <person name="Gangsoo J."/>
            <person name="Sialana F."/>
            <person name="Bilban M."/>
            <person name="Lubec G."/>
        </authorList>
    </citation>
    <scope>NUCLEOTIDE SEQUENCE</scope>
    <source>
        <tissue evidence="2">Skin</tissue>
    </source>
</reference>
<dbReference type="EMBL" id="HACG01030197">
    <property type="protein sequence ID" value="CEK77062.1"/>
    <property type="molecule type" value="Transcribed_RNA"/>
</dbReference>
<feature type="region of interest" description="Disordered" evidence="1">
    <location>
        <begin position="294"/>
        <end position="317"/>
    </location>
</feature>
<dbReference type="PANTHER" id="PTHR28457">
    <property type="entry name" value="COILED-COIL DOMAIN-CONTAINING PROTEIN 189"/>
    <property type="match status" value="1"/>
</dbReference>
<accession>A0A0B7A8S5</accession>
<evidence type="ECO:0000313" key="2">
    <source>
        <dbReference type="EMBL" id="CEK77062.1"/>
    </source>
</evidence>
<evidence type="ECO:0000256" key="1">
    <source>
        <dbReference type="SAM" id="MobiDB-lite"/>
    </source>
</evidence>
<sequence length="317" mass="36147">MPKSRADSSTKSRDKKSKEIPVEVASEKESLLAYALLSKEESDDLLKMTAEDMERKFQEKFLLNSQTDLKDAVILDYYVTATYWCQQQGFNQYQLSIFFTIVYNLLKKIEEENISLVSLVTEFKMLLAETGTNSHTFGDKFFSIQQAQEVAGYVSSSLFQHYKMYLYLFTRTQQPEIISNDLSIEVPFPCNLSFPKSLDEGLPQEILNRYLILETPSPENTEEEDGLSTPTADELVLSPATKSIFHKLTNEDVVKIINETTNLVLSTLQESLDDKVETQRGLILDKINKININKPSSPKSVHSEHNTKLRTGSSRKK</sequence>